<dbReference type="RefSeq" id="WP_096296501.1">
    <property type="nucleotide sequence ID" value="NZ_CP023406.1"/>
</dbReference>
<dbReference type="InterPro" id="IPR013762">
    <property type="entry name" value="Integrase-like_cat_sf"/>
</dbReference>
<dbReference type="Pfam" id="PF00589">
    <property type="entry name" value="Phage_integrase"/>
    <property type="match status" value="1"/>
</dbReference>
<dbReference type="InterPro" id="IPR050808">
    <property type="entry name" value="Phage_Integrase"/>
</dbReference>
<evidence type="ECO:0000259" key="6">
    <source>
        <dbReference type="PROSITE" id="PS51898"/>
    </source>
</evidence>
<feature type="domain" description="Core-binding (CB)" evidence="7">
    <location>
        <begin position="101"/>
        <end position="181"/>
    </location>
</feature>
<protein>
    <submittedName>
        <fullName evidence="8">Integrase</fullName>
    </submittedName>
</protein>
<evidence type="ECO:0000256" key="4">
    <source>
        <dbReference type="ARBA" id="ARBA00023172"/>
    </source>
</evidence>
<evidence type="ECO:0000259" key="7">
    <source>
        <dbReference type="PROSITE" id="PS51900"/>
    </source>
</evidence>
<dbReference type="InterPro" id="IPR010998">
    <property type="entry name" value="Integrase_recombinase_N"/>
</dbReference>
<dbReference type="InterPro" id="IPR053876">
    <property type="entry name" value="Phage_int_M"/>
</dbReference>
<organism evidence="8 9">
    <name type="scientific">Luteimonas chenhongjianii</name>
    <dbReference type="NCBI Taxonomy" id="2006110"/>
    <lineage>
        <taxon>Bacteria</taxon>
        <taxon>Pseudomonadati</taxon>
        <taxon>Pseudomonadota</taxon>
        <taxon>Gammaproteobacteria</taxon>
        <taxon>Lysobacterales</taxon>
        <taxon>Lysobacteraceae</taxon>
        <taxon>Luteimonas</taxon>
    </lineage>
</organism>
<evidence type="ECO:0000256" key="5">
    <source>
        <dbReference type="PROSITE-ProRule" id="PRU01248"/>
    </source>
</evidence>
<dbReference type="InterPro" id="IPR025166">
    <property type="entry name" value="Integrase_DNA_bind_dom"/>
</dbReference>
<dbReference type="InterPro" id="IPR044068">
    <property type="entry name" value="CB"/>
</dbReference>
<dbReference type="PANTHER" id="PTHR30629:SF2">
    <property type="entry name" value="PROPHAGE INTEGRASE INTS-RELATED"/>
    <property type="match status" value="1"/>
</dbReference>
<dbReference type="InterPro" id="IPR038488">
    <property type="entry name" value="Integrase_DNA-bd_sf"/>
</dbReference>
<dbReference type="Pfam" id="PF13356">
    <property type="entry name" value="Arm-DNA-bind_3"/>
    <property type="match status" value="1"/>
</dbReference>
<dbReference type="GO" id="GO:0015074">
    <property type="term" value="P:DNA integration"/>
    <property type="evidence" value="ECO:0007669"/>
    <property type="project" value="UniProtKB-KW"/>
</dbReference>
<dbReference type="CDD" id="cd00801">
    <property type="entry name" value="INT_P4_C"/>
    <property type="match status" value="1"/>
</dbReference>
<accession>A0A290XAM6</accession>
<dbReference type="EMBL" id="CP023406">
    <property type="protein sequence ID" value="ATD66170.1"/>
    <property type="molecule type" value="Genomic_DNA"/>
</dbReference>
<keyword evidence="3 5" id="KW-0238">DNA-binding</keyword>
<keyword evidence="9" id="KW-1185">Reference proteome</keyword>
<dbReference type="GO" id="GO:0006310">
    <property type="term" value="P:DNA recombination"/>
    <property type="evidence" value="ECO:0007669"/>
    <property type="project" value="UniProtKB-KW"/>
</dbReference>
<dbReference type="KEGG" id="lum:CNR27_00795"/>
<dbReference type="PROSITE" id="PS51900">
    <property type="entry name" value="CB"/>
    <property type="match status" value="1"/>
</dbReference>
<sequence length="397" mass="44983">MLTAVQINAAKPTAKAYKLSDSGGLYLLVQPTGAKLWRYKFRLGGVEGLDALGSYPEVSLAEARKAHGESRRLVAEGINPVLARRERKQALIQATLVREKGSFDAVAADWRAATAHGLRPSTIRQRERELAKDLLPKLRARQIKDITRVEITNLLKAIEKRAPEVARNQRNHLWGIFEYAIDSGLVDANPVPSIRVLKKRAQENHPALTPDEIGAFLRDLDDRSRLNEQTRIAMLLVILTACRKNEIIGGRWEEIDLEAGEWEIPAERMKNKRPHWVPLSSQAIALLKQLRELAHGSSTLLFPNRRDPKRSMANRTLNAVMERLGYSGKGTPHGMRASFSTHFNGNNEDPDVIELCLAHTTMGKTRAAYNRHQYKDERRELLQAWANWLDKQRKSRD</sequence>
<dbReference type="Gene3D" id="1.10.443.10">
    <property type="entry name" value="Intergrase catalytic core"/>
    <property type="match status" value="1"/>
</dbReference>
<dbReference type="Gene3D" id="1.10.150.130">
    <property type="match status" value="1"/>
</dbReference>
<comment type="similarity">
    <text evidence="1">Belongs to the 'phage' integrase family.</text>
</comment>
<name>A0A290XAM6_9GAMM</name>
<dbReference type="InterPro" id="IPR002104">
    <property type="entry name" value="Integrase_catalytic"/>
</dbReference>
<evidence type="ECO:0000256" key="3">
    <source>
        <dbReference type="ARBA" id="ARBA00023125"/>
    </source>
</evidence>
<proteinExistence type="inferred from homology"/>
<dbReference type="OrthoDB" id="9795573at2"/>
<keyword evidence="2" id="KW-0229">DNA integration</keyword>
<keyword evidence="4" id="KW-0233">DNA recombination</keyword>
<evidence type="ECO:0000313" key="9">
    <source>
        <dbReference type="Proteomes" id="UP000218968"/>
    </source>
</evidence>
<dbReference type="Pfam" id="PF22022">
    <property type="entry name" value="Phage_int_M"/>
    <property type="match status" value="1"/>
</dbReference>
<evidence type="ECO:0000313" key="8">
    <source>
        <dbReference type="EMBL" id="ATD66170.1"/>
    </source>
</evidence>
<dbReference type="Proteomes" id="UP000218968">
    <property type="component" value="Chromosome"/>
</dbReference>
<dbReference type="InterPro" id="IPR011010">
    <property type="entry name" value="DNA_brk_join_enz"/>
</dbReference>
<gene>
    <name evidence="8" type="ORF">CNR27_00795</name>
</gene>
<dbReference type="SUPFAM" id="SSF56349">
    <property type="entry name" value="DNA breaking-rejoining enzymes"/>
    <property type="match status" value="1"/>
</dbReference>
<dbReference type="PANTHER" id="PTHR30629">
    <property type="entry name" value="PROPHAGE INTEGRASE"/>
    <property type="match status" value="1"/>
</dbReference>
<dbReference type="Gene3D" id="3.30.160.390">
    <property type="entry name" value="Integrase, DNA-binding domain"/>
    <property type="match status" value="1"/>
</dbReference>
<evidence type="ECO:0000256" key="2">
    <source>
        <dbReference type="ARBA" id="ARBA00022908"/>
    </source>
</evidence>
<dbReference type="PROSITE" id="PS51898">
    <property type="entry name" value="TYR_RECOMBINASE"/>
    <property type="match status" value="1"/>
</dbReference>
<evidence type="ECO:0000256" key="1">
    <source>
        <dbReference type="ARBA" id="ARBA00008857"/>
    </source>
</evidence>
<dbReference type="GO" id="GO:0003677">
    <property type="term" value="F:DNA binding"/>
    <property type="evidence" value="ECO:0007669"/>
    <property type="project" value="UniProtKB-UniRule"/>
</dbReference>
<reference evidence="9" key="1">
    <citation type="submission" date="2017-09" db="EMBL/GenBank/DDBJ databases">
        <title>Luteimonas liuhanmingii sp.nov., isolated from the intestinal contents of Tibetan Plateau Pika in Yushu, Qinghai Province, China.</title>
        <authorList>
            <person name="Gui Z."/>
        </authorList>
    </citation>
    <scope>NUCLEOTIDE SEQUENCE [LARGE SCALE GENOMIC DNA]</scope>
    <source>
        <strain evidence="9">100111</strain>
    </source>
</reference>
<dbReference type="AlphaFoldDB" id="A0A290XAM6"/>
<feature type="domain" description="Tyr recombinase" evidence="6">
    <location>
        <begin position="203"/>
        <end position="383"/>
    </location>
</feature>